<dbReference type="GO" id="GO:0008360">
    <property type="term" value="P:regulation of cell shape"/>
    <property type="evidence" value="ECO:0007669"/>
    <property type="project" value="InterPro"/>
</dbReference>
<feature type="compositionally biased region" description="Polar residues" evidence="11">
    <location>
        <begin position="501"/>
        <end position="529"/>
    </location>
</feature>
<feature type="compositionally biased region" description="Acidic residues" evidence="11">
    <location>
        <begin position="453"/>
        <end position="462"/>
    </location>
</feature>
<evidence type="ECO:0000256" key="9">
    <source>
        <dbReference type="ARBA" id="ARBA00040857"/>
    </source>
</evidence>
<feature type="compositionally biased region" description="Low complexity" evidence="11">
    <location>
        <begin position="334"/>
        <end position="347"/>
    </location>
</feature>
<evidence type="ECO:0000256" key="8">
    <source>
        <dbReference type="ARBA" id="ARBA00023273"/>
    </source>
</evidence>
<proteinExistence type="evidence at transcript level"/>
<evidence type="ECO:0000256" key="1">
    <source>
        <dbReference type="ARBA" id="ARBA00004279"/>
    </source>
</evidence>
<protein>
    <recommendedName>
        <fullName evidence="9">Palmdelphin</fullName>
    </recommendedName>
</protein>
<sequence>MEEADLLKERLLAITNKRKVQEEITRQRFQVEGEKMKLKHLKSKGLRERWLVEGITAIPLQEQEAMKKQHQEDQQQSKQLEQNILRLEEEIENLENQEVQISANEQILLEKLKTTEDVIKATKAENDKGHVQFIYSKIPDLPKTYKPCNLQHTASITTQTQEEQEPLKTALFAVEINVQKDMKTGESTVLSTVPVTVDEIRDRGVKVYEDGIKSVYAVRTDGGAMYNGVSDLTHEEVEALLEQVENKKENVSAACHAPVFSSPYHKSPSPKIPFSEHAGLESEIHENMTTNETIERHEPVMAQIYGNNDIIAEQNRKNFSESPQPTLIPSPFARSPVPGSRSPSSRWSHSELGNESPVTRNQLNSIHLQQKENHREAVFISSDLDNDGESSSADEETDIKFSIVHSLPSGVNTEDPVTMIFMGYHDIDDEDEAKKMLAFEGAIRAELVVISDDDNSNDDDATEMTPHEANGNMSPGFSPATVSSTDEKCKTSNAAIDLITGDSSTPKNSTLISGQDTATNHSAPKTYSDGQMDGVGSSEDPSVSALKARMAKLGQRVMM</sequence>
<evidence type="ECO:0000256" key="4">
    <source>
        <dbReference type="ARBA" id="ARBA00005756"/>
    </source>
</evidence>
<name>V9KJH6_CALMI</name>
<evidence type="ECO:0000256" key="11">
    <source>
        <dbReference type="SAM" id="MobiDB-lite"/>
    </source>
</evidence>
<comment type="similarity">
    <text evidence="4">Belongs to the paralemmin family.</text>
</comment>
<organism evidence="12">
    <name type="scientific">Callorhinchus milii</name>
    <name type="common">Ghost shark</name>
    <dbReference type="NCBI Taxonomy" id="7868"/>
    <lineage>
        <taxon>Eukaryota</taxon>
        <taxon>Metazoa</taxon>
        <taxon>Chordata</taxon>
        <taxon>Craniata</taxon>
        <taxon>Vertebrata</taxon>
        <taxon>Chondrichthyes</taxon>
        <taxon>Holocephali</taxon>
        <taxon>Chimaeriformes</taxon>
        <taxon>Callorhinchidae</taxon>
        <taxon>Callorhinchus</taxon>
    </lineage>
</organism>
<comment type="subcellular location">
    <subcellularLocation>
        <location evidence="1">Cell projection</location>
        <location evidence="1">Dendrite</location>
    </subcellularLocation>
    <subcellularLocation>
        <location evidence="3">Cell projection</location>
        <location evidence="3">Dendritic spine</location>
    </subcellularLocation>
    <subcellularLocation>
        <location evidence="2">Cytoplasm</location>
    </subcellularLocation>
</comment>
<dbReference type="GO" id="GO:0043197">
    <property type="term" value="C:dendritic spine"/>
    <property type="evidence" value="ECO:0007669"/>
    <property type="project" value="UniProtKB-SubCell"/>
</dbReference>
<feature type="region of interest" description="Disordered" evidence="11">
    <location>
        <begin position="497"/>
        <end position="543"/>
    </location>
</feature>
<feature type="compositionally biased region" description="Polar residues" evidence="11">
    <location>
        <begin position="471"/>
        <end position="484"/>
    </location>
</feature>
<dbReference type="AlphaFoldDB" id="V9KJH6"/>
<dbReference type="GO" id="GO:0005737">
    <property type="term" value="C:cytoplasm"/>
    <property type="evidence" value="ECO:0007669"/>
    <property type="project" value="UniProtKB-SubCell"/>
</dbReference>
<dbReference type="GO" id="GO:0016020">
    <property type="term" value="C:membrane"/>
    <property type="evidence" value="ECO:0007669"/>
    <property type="project" value="InterPro"/>
</dbReference>
<dbReference type="PANTHER" id="PTHR46881">
    <property type="entry name" value="PALMDELPHIN"/>
    <property type="match status" value="1"/>
</dbReference>
<evidence type="ECO:0000256" key="10">
    <source>
        <dbReference type="SAM" id="Coils"/>
    </source>
</evidence>
<dbReference type="PANTHER" id="PTHR46881:SF1">
    <property type="entry name" value="PALMDELPHIN"/>
    <property type="match status" value="1"/>
</dbReference>
<evidence type="ECO:0000256" key="7">
    <source>
        <dbReference type="ARBA" id="ARBA00023054"/>
    </source>
</evidence>
<keyword evidence="6" id="KW-0770">Synapse</keyword>
<keyword evidence="7 10" id="KW-0175">Coiled coil</keyword>
<feature type="region of interest" description="Disordered" evidence="11">
    <location>
        <begin position="453"/>
        <end position="485"/>
    </location>
</feature>
<reference evidence="12" key="1">
    <citation type="journal article" date="2014" name="Nature">
        <title>Elephant shark genome provides unique insights into gnathostome evolution.</title>
        <authorList>
            <consortium name="International Elephant Shark Genome Sequencing Consortium"/>
            <person name="Venkatesh B."/>
            <person name="Lee A.P."/>
            <person name="Ravi V."/>
            <person name="Maurya A.K."/>
            <person name="Lian M.M."/>
            <person name="Swann J.B."/>
            <person name="Ohta Y."/>
            <person name="Flajnik M.F."/>
            <person name="Sutoh Y."/>
            <person name="Kasahara M."/>
            <person name="Hoon S."/>
            <person name="Gangu V."/>
            <person name="Roy S.W."/>
            <person name="Irimia M."/>
            <person name="Korzh V."/>
            <person name="Kondrychyn I."/>
            <person name="Lim Z.W."/>
            <person name="Tay B.H."/>
            <person name="Tohari S."/>
            <person name="Kong K.W."/>
            <person name="Ho S."/>
            <person name="Lorente-Galdos B."/>
            <person name="Quilez J."/>
            <person name="Marques-Bonet T."/>
            <person name="Raney B.J."/>
            <person name="Ingham P.W."/>
            <person name="Tay A."/>
            <person name="Hillier L.W."/>
            <person name="Minx P."/>
            <person name="Boehm T."/>
            <person name="Wilson R.K."/>
            <person name="Brenner S."/>
            <person name="Warren W.C."/>
        </authorList>
    </citation>
    <scope>NUCLEOTIDE SEQUENCE</scope>
    <source>
        <tissue evidence="12">Heart</tissue>
    </source>
</reference>
<accession>V9KJH6</accession>
<evidence type="ECO:0000256" key="3">
    <source>
        <dbReference type="ARBA" id="ARBA00004552"/>
    </source>
</evidence>
<keyword evidence="5" id="KW-0963">Cytoplasm</keyword>
<keyword evidence="8" id="KW-0966">Cell projection</keyword>
<feature type="coiled-coil region" evidence="10">
    <location>
        <begin position="60"/>
        <end position="111"/>
    </location>
</feature>
<evidence type="ECO:0000313" key="12">
    <source>
        <dbReference type="EMBL" id="AFO98260.1"/>
    </source>
</evidence>
<dbReference type="Pfam" id="PF03285">
    <property type="entry name" value="Paralemmin"/>
    <property type="match status" value="2"/>
</dbReference>
<evidence type="ECO:0000256" key="2">
    <source>
        <dbReference type="ARBA" id="ARBA00004496"/>
    </source>
</evidence>
<evidence type="ECO:0000256" key="6">
    <source>
        <dbReference type="ARBA" id="ARBA00023018"/>
    </source>
</evidence>
<feature type="region of interest" description="Disordered" evidence="11">
    <location>
        <begin position="319"/>
        <end position="359"/>
    </location>
</feature>
<dbReference type="EMBL" id="JW865743">
    <property type="protein sequence ID" value="AFO98260.1"/>
    <property type="molecule type" value="mRNA"/>
</dbReference>
<dbReference type="InterPro" id="IPR004965">
    <property type="entry name" value="Paralemmin"/>
</dbReference>
<evidence type="ECO:0000256" key="5">
    <source>
        <dbReference type="ARBA" id="ARBA00022490"/>
    </source>
</evidence>